<keyword evidence="2" id="KW-0408">Iron</keyword>
<dbReference type="Gene3D" id="3.30.2020.30">
    <property type="match status" value="1"/>
</dbReference>
<evidence type="ECO:0000256" key="1">
    <source>
        <dbReference type="ARBA" id="ARBA00022723"/>
    </source>
</evidence>
<dbReference type="EMBL" id="UINC01062845">
    <property type="protein sequence ID" value="SVB89849.1"/>
    <property type="molecule type" value="Genomic_DNA"/>
</dbReference>
<sequence>MKPVSINVHRKSATLELGYENGKNHTISAEYLRVFSPSAEVQGHSPEQAVLQFGKRNVAFKDLEPQGHYAIKIVFSDGHDSGIYSWDYLYELATNYETKWQQYLEALRAAGKSRDPQFIAVN</sequence>
<dbReference type="InterPro" id="IPR038492">
    <property type="entry name" value="GBBH-like_N_sf"/>
</dbReference>
<reference evidence="4" key="1">
    <citation type="submission" date="2018-05" db="EMBL/GenBank/DDBJ databases">
        <authorList>
            <person name="Lanie J.A."/>
            <person name="Ng W.-L."/>
            <person name="Kazmierczak K.M."/>
            <person name="Andrzejewski T.M."/>
            <person name="Davidsen T.M."/>
            <person name="Wayne K.J."/>
            <person name="Tettelin H."/>
            <person name="Glass J.I."/>
            <person name="Rusch D."/>
            <person name="Podicherti R."/>
            <person name="Tsui H.-C.T."/>
            <person name="Winkler M.E."/>
        </authorList>
    </citation>
    <scope>NUCLEOTIDE SEQUENCE</scope>
</reference>
<evidence type="ECO:0000259" key="3">
    <source>
        <dbReference type="Pfam" id="PF06155"/>
    </source>
</evidence>
<dbReference type="InterPro" id="IPR010376">
    <property type="entry name" value="GBBH-like_N"/>
</dbReference>
<keyword evidence="1" id="KW-0479">Metal-binding</keyword>
<dbReference type="GO" id="GO:0046872">
    <property type="term" value="F:metal ion binding"/>
    <property type="evidence" value="ECO:0007669"/>
    <property type="project" value="UniProtKB-KW"/>
</dbReference>
<name>A0A382HRR8_9ZZZZ</name>
<dbReference type="Pfam" id="PF06155">
    <property type="entry name" value="GBBH-like_N"/>
    <property type="match status" value="1"/>
</dbReference>
<dbReference type="PANTHER" id="PTHR35303">
    <property type="entry name" value="OS02G0197800 PROTEIN"/>
    <property type="match status" value="1"/>
</dbReference>
<proteinExistence type="predicted"/>
<protein>
    <recommendedName>
        <fullName evidence="3">Gamma-butyrobetaine hydroxylase-like N-terminal domain-containing protein</fullName>
    </recommendedName>
</protein>
<organism evidence="4">
    <name type="scientific">marine metagenome</name>
    <dbReference type="NCBI Taxonomy" id="408172"/>
    <lineage>
        <taxon>unclassified sequences</taxon>
        <taxon>metagenomes</taxon>
        <taxon>ecological metagenomes</taxon>
    </lineage>
</organism>
<evidence type="ECO:0000313" key="4">
    <source>
        <dbReference type="EMBL" id="SVB89849.1"/>
    </source>
</evidence>
<dbReference type="AlphaFoldDB" id="A0A382HRR8"/>
<feature type="domain" description="Gamma-butyrobetaine hydroxylase-like N-terminal" evidence="3">
    <location>
        <begin position="6"/>
        <end position="90"/>
    </location>
</feature>
<evidence type="ECO:0000256" key="2">
    <source>
        <dbReference type="ARBA" id="ARBA00023004"/>
    </source>
</evidence>
<gene>
    <name evidence="4" type="ORF">METZ01_LOCUS242703</name>
</gene>
<accession>A0A382HRR8</accession>
<dbReference type="PANTHER" id="PTHR35303:SF5">
    <property type="entry name" value="OS02G0197800 PROTEIN"/>
    <property type="match status" value="1"/>
</dbReference>